<dbReference type="EMBL" id="BK059103">
    <property type="protein sequence ID" value="DAE30301.1"/>
    <property type="molecule type" value="Genomic_DNA"/>
</dbReference>
<organism evidence="1">
    <name type="scientific">virus sp. ct5rm7</name>
    <dbReference type="NCBI Taxonomy" id="2827298"/>
    <lineage>
        <taxon>Viruses</taxon>
    </lineage>
</organism>
<sequence>MQFLLFYIKSRSFEGQAPDSLLNNIYICRTVPFIYSQYDHAGC</sequence>
<accession>A0A8S5RGU8</accession>
<protein>
    <submittedName>
        <fullName evidence="1">Uncharacterized protein</fullName>
    </submittedName>
</protein>
<evidence type="ECO:0000313" key="1">
    <source>
        <dbReference type="EMBL" id="DAE30301.1"/>
    </source>
</evidence>
<name>A0A8S5RGU8_9VIRU</name>
<reference evidence="1" key="1">
    <citation type="journal article" date="2021" name="Proc. Natl. Acad. Sci. U.S.A.">
        <title>A Catalog of Tens of Thousands of Viruses from Human Metagenomes Reveals Hidden Associations with Chronic Diseases.</title>
        <authorList>
            <person name="Tisza M.J."/>
            <person name="Buck C.B."/>
        </authorList>
    </citation>
    <scope>NUCLEOTIDE SEQUENCE</scope>
    <source>
        <strain evidence="1">Ct5rm7</strain>
    </source>
</reference>
<proteinExistence type="predicted"/>